<dbReference type="Gene3D" id="3.40.50.410">
    <property type="entry name" value="von Willebrand factor, type A domain"/>
    <property type="match status" value="1"/>
</dbReference>
<dbReference type="InterPro" id="IPR036465">
    <property type="entry name" value="vWFA_dom_sf"/>
</dbReference>
<dbReference type="InterPro" id="IPR013783">
    <property type="entry name" value="Ig-like_fold"/>
</dbReference>
<dbReference type="Gene3D" id="2.60.40.10">
    <property type="entry name" value="Immunoglobulins"/>
    <property type="match status" value="1"/>
</dbReference>
<keyword evidence="1" id="KW-0472">Membrane</keyword>
<keyword evidence="1" id="KW-1133">Transmembrane helix</keyword>
<evidence type="ECO:0000313" key="5">
    <source>
        <dbReference type="Proteomes" id="UP001221302"/>
    </source>
</evidence>
<organism evidence="4 5">
    <name type="scientific">Stygiobacter electus</name>
    <dbReference type="NCBI Taxonomy" id="3032292"/>
    <lineage>
        <taxon>Bacteria</taxon>
        <taxon>Pseudomonadati</taxon>
        <taxon>Ignavibacteriota</taxon>
        <taxon>Ignavibacteria</taxon>
        <taxon>Ignavibacteriales</taxon>
        <taxon>Melioribacteraceae</taxon>
        <taxon>Stygiobacter</taxon>
    </lineage>
</organism>
<dbReference type="NCBIfam" id="TIGR02226">
    <property type="entry name" value="two_anch"/>
    <property type="match status" value="1"/>
</dbReference>
<gene>
    <name evidence="4" type="ORF">P0M35_05965</name>
</gene>
<feature type="transmembrane region" description="Helical" evidence="1">
    <location>
        <begin position="56"/>
        <end position="74"/>
    </location>
</feature>
<evidence type="ECO:0000259" key="2">
    <source>
        <dbReference type="Pfam" id="PF07584"/>
    </source>
</evidence>
<dbReference type="PANTHER" id="PTHR37464">
    <property type="entry name" value="BLL2463 PROTEIN"/>
    <property type="match status" value="1"/>
</dbReference>
<evidence type="ECO:0000256" key="1">
    <source>
        <dbReference type="SAM" id="Phobius"/>
    </source>
</evidence>
<dbReference type="Pfam" id="PF07584">
    <property type="entry name" value="BatA"/>
    <property type="match status" value="1"/>
</dbReference>
<reference evidence="4" key="1">
    <citation type="submission" date="2023-03" db="EMBL/GenBank/DDBJ databases">
        <title>Stygiobacter electus gen. nov., sp. nov., facultatively anaerobic thermotolerant bacterium of the class Ignavibacteria from a well of Yessentuki mineral water deposit.</title>
        <authorList>
            <person name="Podosokorskaya O.A."/>
            <person name="Elcheninov A.G."/>
            <person name="Petrova N.F."/>
            <person name="Zavarzina D.G."/>
            <person name="Kublanov I.V."/>
            <person name="Merkel A.Y."/>
        </authorList>
    </citation>
    <scope>NUCLEOTIDE SEQUENCE</scope>
    <source>
        <strain evidence="4">09-Me</strain>
    </source>
</reference>
<comment type="caution">
    <text evidence="4">The sequence shown here is derived from an EMBL/GenBank/DDBJ whole genome shotgun (WGS) entry which is preliminary data.</text>
</comment>
<name>A0AAE3TCQ7_9BACT</name>
<dbReference type="Proteomes" id="UP001221302">
    <property type="component" value="Unassembled WGS sequence"/>
</dbReference>
<dbReference type="EMBL" id="JARGDL010000005">
    <property type="protein sequence ID" value="MDF1611686.1"/>
    <property type="molecule type" value="Genomic_DNA"/>
</dbReference>
<evidence type="ECO:0000313" key="4">
    <source>
        <dbReference type="EMBL" id="MDF1611686.1"/>
    </source>
</evidence>
<protein>
    <submittedName>
        <fullName evidence="4">BatA and WFA domain-containing protein</fullName>
    </submittedName>
</protein>
<accession>A0AAE3TCQ7</accession>
<dbReference type="AlphaFoldDB" id="A0AAE3TCQ7"/>
<keyword evidence="1" id="KW-0812">Transmembrane</keyword>
<feature type="transmembrane region" description="Helical" evidence="1">
    <location>
        <begin position="665"/>
        <end position="684"/>
    </location>
</feature>
<dbReference type="SUPFAM" id="SSF53300">
    <property type="entry name" value="vWA-like"/>
    <property type="match status" value="1"/>
</dbReference>
<dbReference type="Pfam" id="PF13519">
    <property type="entry name" value="VWA_2"/>
    <property type="match status" value="1"/>
</dbReference>
<dbReference type="InterPro" id="IPR002035">
    <property type="entry name" value="VWF_A"/>
</dbReference>
<keyword evidence="5" id="KW-1185">Reference proteome</keyword>
<evidence type="ECO:0000259" key="3">
    <source>
        <dbReference type="Pfam" id="PF13519"/>
    </source>
</evidence>
<proteinExistence type="predicted"/>
<feature type="domain" description="VWFA" evidence="3">
    <location>
        <begin position="92"/>
        <end position="196"/>
    </location>
</feature>
<feature type="transmembrane region" description="Helical" evidence="1">
    <location>
        <begin position="6"/>
        <end position="24"/>
    </location>
</feature>
<dbReference type="RefSeq" id="WP_321535453.1">
    <property type="nucleotide sequence ID" value="NZ_JARGDL010000005.1"/>
</dbReference>
<dbReference type="InterPro" id="IPR029062">
    <property type="entry name" value="Class_I_gatase-like"/>
</dbReference>
<dbReference type="InterPro" id="IPR011933">
    <property type="entry name" value="Double_TM_dom"/>
</dbReference>
<sequence>MTFLNPSILFGLFAAAIPILLHFLNLRKLKTIEFSTLLFLKELQKTKIKRIKLKQLLLLIIRIIIIVFIVLAFARPTLKNSFSNETAKTSAIFIIDNTFSMSLVNEKGSLLNQAKLKAKNLINEIKDGDEVTLITIGEVNTKKFIPTKSIKELINQIDNIEISEVSNTLNQAMVEASKIIYESNQLNKEIYIFTDMQKSRLINSKDELSDYGKIFPENTRLFLIDLSNDEYNNLGIVSFQSENQIFELNKDISFTVKVKNYSNSKMDNNVISLFINGKRSSQKNLTLNSNEMKEVILETTLQDTGLVNFSAELEDDAILNDNQFFLSVNVKKNVSVLICTENPNSSKFVNYAISLNPNIKLKEINFSQLNSVDLNNYDLIMLFASANNHSLKKVNEFLLQGKNLVVFPSENSNSITYSQTLKQLNLNYQFIEKGIVNSNQIVNEFGKIDFNHSLFKNIFTEEKKTKIESAEINKFLQTQLTGKEKPIIQLANGSPFLFEINELKSKILVFTSSPTLGWNDFPLKSLFAPLINKIVYYASIKLKDENYITGNELNVDISKTNLSLIKVAKPVNIVEYIKKDSLQNQNVMTYKNTNKKGVYKFFSNDKLLDYFDVNIDPRESEQEKFSIEDFKEYLKTINFRGKIYDIKQDDSLSKVIYDSRFGTELWKYFLMAALILLILESLIARNTKKDLANFNR</sequence>
<dbReference type="InterPro" id="IPR024163">
    <property type="entry name" value="Aerotolerance_reg_N"/>
</dbReference>
<dbReference type="SUPFAM" id="SSF52317">
    <property type="entry name" value="Class I glutamine amidotransferase-like"/>
    <property type="match status" value="1"/>
</dbReference>
<feature type="domain" description="Aerotolerance regulator N-terminal" evidence="2">
    <location>
        <begin position="1"/>
        <end position="76"/>
    </location>
</feature>
<dbReference type="PANTHER" id="PTHR37464:SF1">
    <property type="entry name" value="BLL2463 PROTEIN"/>
    <property type="match status" value="1"/>
</dbReference>